<protein>
    <recommendedName>
        <fullName evidence="3">MORN repeat protein</fullName>
    </recommendedName>
</protein>
<gene>
    <name evidence="1" type="ORF">PSON_ATCC_30995.1.T1460147</name>
</gene>
<dbReference type="OrthoDB" id="320636at2759"/>
<dbReference type="PANTHER" id="PTHR33706">
    <property type="entry name" value="MORN VARIANT REPEAT PROTEIN"/>
    <property type="match status" value="1"/>
</dbReference>
<evidence type="ECO:0008006" key="3">
    <source>
        <dbReference type="Google" id="ProtNLM"/>
    </source>
</evidence>
<dbReference type="AlphaFoldDB" id="A0A8S1R9Z4"/>
<reference evidence="1" key="1">
    <citation type="submission" date="2021-01" db="EMBL/GenBank/DDBJ databases">
        <authorList>
            <consortium name="Genoscope - CEA"/>
            <person name="William W."/>
        </authorList>
    </citation>
    <scope>NUCLEOTIDE SEQUENCE</scope>
</reference>
<accession>A0A8S1R9Z4</accession>
<proteinExistence type="predicted"/>
<name>A0A8S1R9Z4_9CILI</name>
<sequence>MGNACKQQALDIIEITQVDYISESQRNEHESIKIVIWDSKTERFLKTRLKIKKKLNKEIEYQEGCESFIKIDSFKNFSVRPKKSINLEYIQNHKWIGQYGKKMQKIGKWTESWKGQKLKGVGGYYSNDGKKEGYWNELIKNYWSRGQVQELGEYFNNQRRGVWKYIYFNNIIDGGLYNEQGQRNGKWTELSDKFWDCSQIIYHGEYKNGNKVGRWDIYFENKLIGGGQFYENQRSDVVKNVIKIGRWIEPSDWFYKL</sequence>
<keyword evidence="2" id="KW-1185">Reference proteome</keyword>
<dbReference type="EMBL" id="CAJJDN010000146">
    <property type="protein sequence ID" value="CAD8123720.1"/>
    <property type="molecule type" value="Genomic_DNA"/>
</dbReference>
<evidence type="ECO:0000313" key="1">
    <source>
        <dbReference type="EMBL" id="CAD8123720.1"/>
    </source>
</evidence>
<organism evidence="1 2">
    <name type="scientific">Paramecium sonneborni</name>
    <dbReference type="NCBI Taxonomy" id="65129"/>
    <lineage>
        <taxon>Eukaryota</taxon>
        <taxon>Sar</taxon>
        <taxon>Alveolata</taxon>
        <taxon>Ciliophora</taxon>
        <taxon>Intramacronucleata</taxon>
        <taxon>Oligohymenophorea</taxon>
        <taxon>Peniculida</taxon>
        <taxon>Parameciidae</taxon>
        <taxon>Paramecium</taxon>
    </lineage>
</organism>
<dbReference type="Proteomes" id="UP000692954">
    <property type="component" value="Unassembled WGS sequence"/>
</dbReference>
<evidence type="ECO:0000313" key="2">
    <source>
        <dbReference type="Proteomes" id="UP000692954"/>
    </source>
</evidence>
<dbReference type="PANTHER" id="PTHR33706:SF1">
    <property type="entry name" value="TPR REPEAT PROTEIN"/>
    <property type="match status" value="1"/>
</dbReference>
<comment type="caution">
    <text evidence="1">The sequence shown here is derived from an EMBL/GenBank/DDBJ whole genome shotgun (WGS) entry which is preliminary data.</text>
</comment>